<accession>A0ABQ2J062</accession>
<proteinExistence type="predicted"/>
<organism evidence="2 3">
    <name type="scientific">Deinococcus daejeonensis</name>
    <dbReference type="NCBI Taxonomy" id="1007098"/>
    <lineage>
        <taxon>Bacteria</taxon>
        <taxon>Thermotogati</taxon>
        <taxon>Deinococcota</taxon>
        <taxon>Deinococci</taxon>
        <taxon>Deinococcales</taxon>
        <taxon>Deinococcaceae</taxon>
        <taxon>Deinococcus</taxon>
    </lineage>
</organism>
<gene>
    <name evidence="2" type="ORF">GCM10010842_17190</name>
</gene>
<evidence type="ECO:0000313" key="2">
    <source>
        <dbReference type="EMBL" id="GGN36399.1"/>
    </source>
</evidence>
<feature type="signal peptide" evidence="1">
    <location>
        <begin position="1"/>
        <end position="22"/>
    </location>
</feature>
<protein>
    <submittedName>
        <fullName evidence="2">Uncharacterized protein</fullName>
    </submittedName>
</protein>
<keyword evidence="1" id="KW-0732">Signal</keyword>
<evidence type="ECO:0000256" key="1">
    <source>
        <dbReference type="SAM" id="SignalP"/>
    </source>
</evidence>
<evidence type="ECO:0000313" key="3">
    <source>
        <dbReference type="Proteomes" id="UP000645517"/>
    </source>
</evidence>
<keyword evidence="3" id="KW-1185">Reference proteome</keyword>
<comment type="caution">
    <text evidence="2">The sequence shown here is derived from an EMBL/GenBank/DDBJ whole genome shotgun (WGS) entry which is preliminary data.</text>
</comment>
<name>A0ABQ2J062_9DEIO</name>
<dbReference type="RefSeq" id="WP_189055917.1">
    <property type="nucleotide sequence ID" value="NZ_BMOR01000005.1"/>
</dbReference>
<dbReference type="Proteomes" id="UP000645517">
    <property type="component" value="Unassembled WGS sequence"/>
</dbReference>
<dbReference type="EMBL" id="BMOR01000005">
    <property type="protein sequence ID" value="GGN36399.1"/>
    <property type="molecule type" value="Genomic_DNA"/>
</dbReference>
<sequence>MKKMLLTVAAALSLATTATAFAASPMTVYATDGDGQEYEGLYTESSWMAIKVPLNALGGSVPSDLSIAVSGLPAGTYVTLDSVSTQGSSALLYVSVTRDSTASNVNALAQINVNAAGSTLTTVQIPVYGAAYGE</sequence>
<feature type="chain" id="PRO_5045354188" evidence="1">
    <location>
        <begin position="23"/>
        <end position="134"/>
    </location>
</feature>
<reference evidence="3" key="1">
    <citation type="journal article" date="2019" name="Int. J. Syst. Evol. Microbiol.">
        <title>The Global Catalogue of Microorganisms (GCM) 10K type strain sequencing project: providing services to taxonomists for standard genome sequencing and annotation.</title>
        <authorList>
            <consortium name="The Broad Institute Genomics Platform"/>
            <consortium name="The Broad Institute Genome Sequencing Center for Infectious Disease"/>
            <person name="Wu L."/>
            <person name="Ma J."/>
        </authorList>
    </citation>
    <scope>NUCLEOTIDE SEQUENCE [LARGE SCALE GENOMIC DNA]</scope>
    <source>
        <strain evidence="3">JCM 16918</strain>
    </source>
</reference>